<proteinExistence type="predicted"/>
<organism evidence="5 6">
    <name type="scientific">Dictyobacter aurantiacus</name>
    <dbReference type="NCBI Taxonomy" id="1936993"/>
    <lineage>
        <taxon>Bacteria</taxon>
        <taxon>Bacillati</taxon>
        <taxon>Chloroflexota</taxon>
        <taxon>Ktedonobacteria</taxon>
        <taxon>Ktedonobacterales</taxon>
        <taxon>Dictyobacteraceae</taxon>
        <taxon>Dictyobacter</taxon>
    </lineage>
</organism>
<dbReference type="AlphaFoldDB" id="A0A401ZN09"/>
<dbReference type="Pfam" id="PF12833">
    <property type="entry name" value="HTH_18"/>
    <property type="match status" value="1"/>
</dbReference>
<gene>
    <name evidence="5" type="ORF">KDAU_55620</name>
</gene>
<name>A0A401ZN09_9CHLR</name>
<dbReference type="GO" id="GO:0003700">
    <property type="term" value="F:DNA-binding transcription factor activity"/>
    <property type="evidence" value="ECO:0007669"/>
    <property type="project" value="InterPro"/>
</dbReference>
<dbReference type="Proteomes" id="UP000287224">
    <property type="component" value="Unassembled WGS sequence"/>
</dbReference>
<evidence type="ECO:0000256" key="2">
    <source>
        <dbReference type="ARBA" id="ARBA00023125"/>
    </source>
</evidence>
<sequence>MESSFESRASDSPYIEAVWRDHAGSDYAPICPASGHWHLLFMKRNGKPIVSIEGPLTRSKSVRQDEGTEWFGVTFKLGTFLTAIPTSALPDAQTILPLVIKTSFELAGSRWQLPDYDNVETFVERLVREHLLVSDPLVKTVLAGQPSEVSERTVRRRFLNATGLAPKTIEQIARANQAAALLEQGVSLLDATYQAGYADQPHMTRSLKHFIGYTPSQIAQARKLE</sequence>
<dbReference type="Gene3D" id="1.10.10.60">
    <property type="entry name" value="Homeodomain-like"/>
    <property type="match status" value="1"/>
</dbReference>
<dbReference type="InterPro" id="IPR050204">
    <property type="entry name" value="AraC_XylS_family_regulators"/>
</dbReference>
<dbReference type="InterPro" id="IPR018060">
    <property type="entry name" value="HTH_AraC"/>
</dbReference>
<dbReference type="PROSITE" id="PS01124">
    <property type="entry name" value="HTH_ARAC_FAMILY_2"/>
    <property type="match status" value="1"/>
</dbReference>
<evidence type="ECO:0000259" key="4">
    <source>
        <dbReference type="PROSITE" id="PS01124"/>
    </source>
</evidence>
<evidence type="ECO:0000313" key="5">
    <source>
        <dbReference type="EMBL" id="GCE08233.1"/>
    </source>
</evidence>
<accession>A0A401ZN09</accession>
<dbReference type="EMBL" id="BIFQ01000002">
    <property type="protein sequence ID" value="GCE08233.1"/>
    <property type="molecule type" value="Genomic_DNA"/>
</dbReference>
<keyword evidence="1" id="KW-0805">Transcription regulation</keyword>
<keyword evidence="3" id="KW-0804">Transcription</keyword>
<dbReference type="PANTHER" id="PTHR46796:SF15">
    <property type="entry name" value="BLL1074 PROTEIN"/>
    <property type="match status" value="1"/>
</dbReference>
<evidence type="ECO:0000313" key="6">
    <source>
        <dbReference type="Proteomes" id="UP000287224"/>
    </source>
</evidence>
<keyword evidence="2" id="KW-0238">DNA-binding</keyword>
<protein>
    <recommendedName>
        <fullName evidence="4">HTH araC/xylS-type domain-containing protein</fullName>
    </recommendedName>
</protein>
<comment type="caution">
    <text evidence="5">The sequence shown here is derived from an EMBL/GenBank/DDBJ whole genome shotgun (WGS) entry which is preliminary data.</text>
</comment>
<evidence type="ECO:0000256" key="3">
    <source>
        <dbReference type="ARBA" id="ARBA00023163"/>
    </source>
</evidence>
<dbReference type="SUPFAM" id="SSF46689">
    <property type="entry name" value="Homeodomain-like"/>
    <property type="match status" value="1"/>
</dbReference>
<feature type="domain" description="HTH araC/xylS-type" evidence="4">
    <location>
        <begin position="117"/>
        <end position="221"/>
    </location>
</feature>
<dbReference type="InterPro" id="IPR009057">
    <property type="entry name" value="Homeodomain-like_sf"/>
</dbReference>
<dbReference type="RefSeq" id="WP_160146159.1">
    <property type="nucleotide sequence ID" value="NZ_BIFQ01000002.1"/>
</dbReference>
<dbReference type="OrthoDB" id="2559672at2"/>
<reference evidence="6" key="1">
    <citation type="submission" date="2018-12" db="EMBL/GenBank/DDBJ databases">
        <title>Tengunoibacter tsumagoiensis gen. nov., sp. nov., Dictyobacter kobayashii sp. nov., D. alpinus sp. nov., and D. joshuensis sp. nov. and description of Dictyobacteraceae fam. nov. within the order Ktedonobacterales isolated from Tengu-no-mugimeshi.</title>
        <authorList>
            <person name="Wang C.M."/>
            <person name="Zheng Y."/>
            <person name="Sakai Y."/>
            <person name="Toyoda A."/>
            <person name="Minakuchi Y."/>
            <person name="Abe K."/>
            <person name="Yokota A."/>
            <person name="Yabe S."/>
        </authorList>
    </citation>
    <scope>NUCLEOTIDE SEQUENCE [LARGE SCALE GENOMIC DNA]</scope>
    <source>
        <strain evidence="6">S-27</strain>
    </source>
</reference>
<evidence type="ECO:0000256" key="1">
    <source>
        <dbReference type="ARBA" id="ARBA00023015"/>
    </source>
</evidence>
<dbReference type="SMART" id="SM00342">
    <property type="entry name" value="HTH_ARAC"/>
    <property type="match status" value="1"/>
</dbReference>
<dbReference type="GO" id="GO:0043565">
    <property type="term" value="F:sequence-specific DNA binding"/>
    <property type="evidence" value="ECO:0007669"/>
    <property type="project" value="InterPro"/>
</dbReference>
<dbReference type="PANTHER" id="PTHR46796">
    <property type="entry name" value="HTH-TYPE TRANSCRIPTIONAL ACTIVATOR RHAS-RELATED"/>
    <property type="match status" value="1"/>
</dbReference>
<keyword evidence="6" id="KW-1185">Reference proteome</keyword>